<dbReference type="PROSITE" id="PS51123">
    <property type="entry name" value="OMPA_2"/>
    <property type="match status" value="1"/>
</dbReference>
<dbReference type="InterPro" id="IPR006665">
    <property type="entry name" value="OmpA-like"/>
</dbReference>
<dbReference type="InterPro" id="IPR036737">
    <property type="entry name" value="OmpA-like_sf"/>
</dbReference>
<dbReference type="SUPFAM" id="SSF103088">
    <property type="entry name" value="OmpA-like"/>
    <property type="match status" value="1"/>
</dbReference>
<dbReference type="Proteomes" id="UP000036027">
    <property type="component" value="Unassembled WGS sequence"/>
</dbReference>
<dbReference type="InterPro" id="IPR006664">
    <property type="entry name" value="OMP_bac"/>
</dbReference>
<keyword evidence="3" id="KW-0998">Cell outer membrane</keyword>
<evidence type="ECO:0000256" key="1">
    <source>
        <dbReference type="ARBA" id="ARBA00004442"/>
    </source>
</evidence>
<dbReference type="InterPro" id="IPR050330">
    <property type="entry name" value="Bact_OuterMem_StrucFunc"/>
</dbReference>
<dbReference type="PANTHER" id="PTHR30329">
    <property type="entry name" value="STATOR ELEMENT OF FLAGELLAR MOTOR COMPLEX"/>
    <property type="match status" value="1"/>
</dbReference>
<protein>
    <submittedName>
        <fullName evidence="6">Cell envelope biogenesis protein OmpA</fullName>
    </submittedName>
</protein>
<keyword evidence="2 4" id="KW-0472">Membrane</keyword>
<sequence length="299" mass="33316">MFSRRHLVWVLLPFFATGCVTHSKVTWVDTKDIVYSTSVPEGRSSVVFYRSSDAIDGPTVNIYVNGEYLGSLQPNAYRQETVCAQNQRFHADFTNQDRAYRKKADLGDYYNLPEAAVSFFKITNNNGQPALEPVTPEQAEADLKGVQQQNHTLSRVSKASQCAEVLKKYSLQASALFKFDRSEYKDMLPQGKREVAAVSDDIKQNLNRVSSISVIGHTDPEGSDIYNNKLSTARAATVKKALMESGLQGGMIVAEGRGKKELLVTNCRAQHPKNAKARQECDQPNRRVEILLHGEKAAK</sequence>
<comment type="subcellular location">
    <subcellularLocation>
        <location evidence="1">Cell outer membrane</location>
    </subcellularLocation>
</comment>
<gene>
    <name evidence="6" type="ORF">PL75_09480</name>
</gene>
<keyword evidence="7" id="KW-1185">Reference proteome</keyword>
<evidence type="ECO:0000313" key="6">
    <source>
        <dbReference type="EMBL" id="KLT72191.1"/>
    </source>
</evidence>
<dbReference type="PRINTS" id="PR01021">
    <property type="entry name" value="OMPADOMAIN"/>
</dbReference>
<proteinExistence type="predicted"/>
<dbReference type="AlphaFoldDB" id="A0A0J0YPW0"/>
<dbReference type="PATRIC" id="fig|1470200.3.peg.901"/>
<evidence type="ECO:0000313" key="7">
    <source>
        <dbReference type="Proteomes" id="UP000036027"/>
    </source>
</evidence>
<name>A0A0J0YPW0_9NEIS</name>
<dbReference type="STRING" id="1470200.PL75_09480"/>
<dbReference type="PROSITE" id="PS51257">
    <property type="entry name" value="PROKAR_LIPOPROTEIN"/>
    <property type="match status" value="1"/>
</dbReference>
<comment type="caution">
    <text evidence="6">The sequence shown here is derived from an EMBL/GenBank/DDBJ whole genome shotgun (WGS) entry which is preliminary data.</text>
</comment>
<dbReference type="Pfam" id="PF00691">
    <property type="entry name" value="OmpA"/>
    <property type="match status" value="1"/>
</dbReference>
<feature type="domain" description="OmpA-like" evidence="5">
    <location>
        <begin position="164"/>
        <end position="296"/>
    </location>
</feature>
<evidence type="ECO:0000256" key="3">
    <source>
        <dbReference type="ARBA" id="ARBA00023237"/>
    </source>
</evidence>
<reference evidence="6 7" key="1">
    <citation type="submission" date="2014-11" db="EMBL/GenBank/DDBJ databases">
        <title>Genome of a novel goose pathogen.</title>
        <authorList>
            <person name="Hansen C.M."/>
            <person name="Hueffer K."/>
            <person name="Choi S.C."/>
        </authorList>
    </citation>
    <scope>NUCLEOTIDE SEQUENCE [LARGE SCALE GENOMIC DNA]</scope>
    <source>
        <strain evidence="6 7">KH1503</strain>
    </source>
</reference>
<dbReference type="OrthoDB" id="5360144at2"/>
<evidence type="ECO:0000259" key="5">
    <source>
        <dbReference type="PROSITE" id="PS51123"/>
    </source>
</evidence>
<dbReference type="CDD" id="cd07185">
    <property type="entry name" value="OmpA_C-like"/>
    <property type="match status" value="1"/>
</dbReference>
<dbReference type="PANTHER" id="PTHR30329:SF21">
    <property type="entry name" value="LIPOPROTEIN YIAD-RELATED"/>
    <property type="match status" value="1"/>
</dbReference>
<dbReference type="EMBL" id="JTDO01000018">
    <property type="protein sequence ID" value="KLT72191.1"/>
    <property type="molecule type" value="Genomic_DNA"/>
</dbReference>
<organism evidence="6 7">
    <name type="scientific">Neisseria arctica</name>
    <dbReference type="NCBI Taxonomy" id="1470200"/>
    <lineage>
        <taxon>Bacteria</taxon>
        <taxon>Pseudomonadati</taxon>
        <taxon>Pseudomonadota</taxon>
        <taxon>Betaproteobacteria</taxon>
        <taxon>Neisseriales</taxon>
        <taxon>Neisseriaceae</taxon>
        <taxon>Neisseria</taxon>
    </lineage>
</organism>
<dbReference type="GO" id="GO:0009279">
    <property type="term" value="C:cell outer membrane"/>
    <property type="evidence" value="ECO:0007669"/>
    <property type="project" value="UniProtKB-SubCell"/>
</dbReference>
<evidence type="ECO:0000256" key="2">
    <source>
        <dbReference type="ARBA" id="ARBA00023136"/>
    </source>
</evidence>
<dbReference type="Gene3D" id="3.30.1330.60">
    <property type="entry name" value="OmpA-like domain"/>
    <property type="match status" value="1"/>
</dbReference>
<accession>A0A0J0YPW0</accession>
<evidence type="ECO:0000256" key="4">
    <source>
        <dbReference type="PROSITE-ProRule" id="PRU00473"/>
    </source>
</evidence>